<dbReference type="GO" id="GO:0032259">
    <property type="term" value="P:methylation"/>
    <property type="evidence" value="ECO:0007669"/>
    <property type="project" value="UniProtKB-KW"/>
</dbReference>
<comment type="caution">
    <text evidence="6">The sequence shown here is derived from an EMBL/GenBank/DDBJ whole genome shotgun (WGS) entry which is preliminary data.</text>
</comment>
<reference evidence="6 7" key="1">
    <citation type="submission" date="2017-10" db="EMBL/GenBank/DDBJ databases">
        <title>Sequencing the genomes of 1000 actinobacteria strains.</title>
        <authorList>
            <person name="Klenk H.-P."/>
        </authorList>
    </citation>
    <scope>NUCLEOTIDE SEQUENCE [LARGE SCALE GENOMIC DNA]</scope>
    <source>
        <strain evidence="6 7">DSM 46092</strain>
    </source>
</reference>
<evidence type="ECO:0000259" key="5">
    <source>
        <dbReference type="Pfam" id="PF22435"/>
    </source>
</evidence>
<evidence type="ECO:0000313" key="6">
    <source>
        <dbReference type="EMBL" id="PFG47063.1"/>
    </source>
</evidence>
<evidence type="ECO:0000313" key="7">
    <source>
        <dbReference type="Proteomes" id="UP000243542"/>
    </source>
</evidence>
<dbReference type="GO" id="GO:0006396">
    <property type="term" value="P:RNA processing"/>
    <property type="evidence" value="ECO:0007669"/>
    <property type="project" value="InterPro"/>
</dbReference>
<dbReference type="InterPro" id="IPR029064">
    <property type="entry name" value="Ribosomal_eL30-like_sf"/>
</dbReference>
<comment type="similarity">
    <text evidence="1">Belongs to the class IV-like SAM-binding methyltransferase superfamily. RNA methyltransferase TrmH family.</text>
</comment>
<dbReference type="Pfam" id="PF22435">
    <property type="entry name" value="MRM3-like_sub_bind"/>
    <property type="match status" value="1"/>
</dbReference>
<dbReference type="InterPro" id="IPR029026">
    <property type="entry name" value="tRNA_m1G_MTases_N"/>
</dbReference>
<gene>
    <name evidence="6" type="ORF">ATK36_2081</name>
</gene>
<accession>A0A2A9F7W3</accession>
<dbReference type="EMBL" id="PDJK01000002">
    <property type="protein sequence ID" value="PFG47063.1"/>
    <property type="molecule type" value="Genomic_DNA"/>
</dbReference>
<dbReference type="PANTHER" id="PTHR43191">
    <property type="entry name" value="RRNA METHYLTRANSFERASE 3"/>
    <property type="match status" value="1"/>
</dbReference>
<dbReference type="InterPro" id="IPR053888">
    <property type="entry name" value="MRM3-like_sub_bind"/>
</dbReference>
<proteinExistence type="inferred from homology"/>
<feature type="domain" description="tRNA/rRNA methyltransferase SpoU type" evidence="4">
    <location>
        <begin position="119"/>
        <end position="259"/>
    </location>
</feature>
<dbReference type="GO" id="GO:0003723">
    <property type="term" value="F:RNA binding"/>
    <property type="evidence" value="ECO:0007669"/>
    <property type="project" value="InterPro"/>
</dbReference>
<name>A0A2A9F7W3_9PSEU</name>
<evidence type="ECO:0000259" key="4">
    <source>
        <dbReference type="Pfam" id="PF00588"/>
    </source>
</evidence>
<keyword evidence="2 6" id="KW-0489">Methyltransferase</keyword>
<evidence type="ECO:0000256" key="2">
    <source>
        <dbReference type="ARBA" id="ARBA00022603"/>
    </source>
</evidence>
<dbReference type="PANTHER" id="PTHR43191:SF2">
    <property type="entry name" value="RRNA METHYLTRANSFERASE 3, MITOCHONDRIAL"/>
    <property type="match status" value="1"/>
</dbReference>
<dbReference type="RefSeq" id="WP_098511026.1">
    <property type="nucleotide sequence ID" value="NZ_JBIAKZ010000015.1"/>
</dbReference>
<keyword evidence="3 6" id="KW-0808">Transferase</keyword>
<protein>
    <submittedName>
        <fullName evidence="6">TrmH family RNA methyltransferase</fullName>
    </submittedName>
</protein>
<dbReference type="Gene3D" id="3.30.1330.30">
    <property type="match status" value="1"/>
</dbReference>
<feature type="domain" description="MRM3-like substrate binding" evidence="5">
    <location>
        <begin position="29"/>
        <end position="99"/>
    </location>
</feature>
<dbReference type="SUPFAM" id="SSF55315">
    <property type="entry name" value="L30e-like"/>
    <property type="match status" value="1"/>
</dbReference>
<evidence type="ECO:0000256" key="1">
    <source>
        <dbReference type="ARBA" id="ARBA00007228"/>
    </source>
</evidence>
<dbReference type="SUPFAM" id="SSF75217">
    <property type="entry name" value="alpha/beta knot"/>
    <property type="match status" value="1"/>
</dbReference>
<organism evidence="6 7">
    <name type="scientific">Amycolatopsis sulphurea</name>
    <dbReference type="NCBI Taxonomy" id="76022"/>
    <lineage>
        <taxon>Bacteria</taxon>
        <taxon>Bacillati</taxon>
        <taxon>Actinomycetota</taxon>
        <taxon>Actinomycetes</taxon>
        <taxon>Pseudonocardiales</taxon>
        <taxon>Pseudonocardiaceae</taxon>
        <taxon>Amycolatopsis</taxon>
    </lineage>
</organism>
<keyword evidence="7" id="KW-1185">Reference proteome</keyword>
<dbReference type="Pfam" id="PF00588">
    <property type="entry name" value="SpoU_methylase"/>
    <property type="match status" value="1"/>
</dbReference>
<dbReference type="AlphaFoldDB" id="A0A2A9F7W3"/>
<evidence type="ECO:0000256" key="3">
    <source>
        <dbReference type="ARBA" id="ARBA00022679"/>
    </source>
</evidence>
<dbReference type="Proteomes" id="UP000243542">
    <property type="component" value="Unassembled WGS sequence"/>
</dbReference>
<dbReference type="GO" id="GO:0008173">
    <property type="term" value="F:RNA methyltransferase activity"/>
    <property type="evidence" value="ECO:0007669"/>
    <property type="project" value="InterPro"/>
</dbReference>
<dbReference type="Gene3D" id="3.40.1280.10">
    <property type="match status" value="1"/>
</dbReference>
<sequence length="268" mass="29898">MELQQIGLQHPAANLVRDIQHNRTGIPRRTFVAEGLFENNIVLESGVAVETFLWCPEAAYSDESRTRAEQLADRAKRAYRVSEKTLARLAERPNPDGLVTIARLPDWDPAEFTFGTDALVLVTDALEIPGNLGTLLRTMDACAADCLVLTNRRTRMTHPKVLRSSQGMSIKVPSLDFDEVGDAIAWLRRNEFRVYLADTDDSVNYRKPDYRGRTALVVGSERFGISRPWYDAGFARVGIPMLGSADSLNVSVSASVLLYEARARKNGW</sequence>
<dbReference type="InterPro" id="IPR051259">
    <property type="entry name" value="rRNA_Methyltransferase"/>
</dbReference>
<dbReference type="InterPro" id="IPR029028">
    <property type="entry name" value="Alpha/beta_knot_MTases"/>
</dbReference>
<dbReference type="InterPro" id="IPR001537">
    <property type="entry name" value="SpoU_MeTrfase"/>
</dbReference>